<evidence type="ECO:0000313" key="2">
    <source>
        <dbReference type="EMBL" id="ASY64949.1"/>
    </source>
</evidence>
<feature type="region of interest" description="Disordered" evidence="1">
    <location>
        <begin position="1"/>
        <end position="29"/>
    </location>
</feature>
<accession>A0A249PI21</accession>
<dbReference type="AlphaFoldDB" id="A0A249PI21"/>
<organism evidence="2 3">
    <name type="scientific">Sinorhizobium sojae CCBAU 05684</name>
    <dbReference type="NCBI Taxonomy" id="716928"/>
    <lineage>
        <taxon>Bacteria</taxon>
        <taxon>Pseudomonadati</taxon>
        <taxon>Pseudomonadota</taxon>
        <taxon>Alphaproteobacteria</taxon>
        <taxon>Hyphomicrobiales</taxon>
        <taxon>Rhizobiaceae</taxon>
        <taxon>Sinorhizobium/Ensifer group</taxon>
        <taxon>Sinorhizobium</taxon>
    </lineage>
</organism>
<protein>
    <submittedName>
        <fullName evidence="2">Uncharacterized protein</fullName>
    </submittedName>
</protein>
<proteinExistence type="predicted"/>
<gene>
    <name evidence="2" type="ORF">SJ05684_c35340</name>
</gene>
<dbReference type="Proteomes" id="UP000217211">
    <property type="component" value="Chromosome"/>
</dbReference>
<evidence type="ECO:0000256" key="1">
    <source>
        <dbReference type="SAM" id="MobiDB-lite"/>
    </source>
</evidence>
<dbReference type="KEGG" id="esj:SJ05684_c35340"/>
<evidence type="ECO:0000313" key="3">
    <source>
        <dbReference type="Proteomes" id="UP000217211"/>
    </source>
</evidence>
<reference evidence="2 3" key="1">
    <citation type="submission" date="2017-08" db="EMBL/GenBank/DDBJ databases">
        <title>Multipartite genome sequences of Sinorhizobium species nodulating soybeans.</title>
        <authorList>
            <person name="Tian C.F."/>
        </authorList>
    </citation>
    <scope>NUCLEOTIDE SEQUENCE [LARGE SCALE GENOMIC DNA]</scope>
    <source>
        <strain evidence="2 3">CCBAU 05684</strain>
    </source>
</reference>
<name>A0A249PI21_9HYPH</name>
<dbReference type="EMBL" id="CP023067">
    <property type="protein sequence ID" value="ASY64949.1"/>
    <property type="molecule type" value="Genomic_DNA"/>
</dbReference>
<keyword evidence="3" id="KW-1185">Reference proteome</keyword>
<sequence>MRHCGSGFEFLSGRTNGKPRQDERLRLGPSTHRAIAHRWHDRRSAVYFPSVINVSRIQREFGEQKSRKPGGDDG</sequence>